<dbReference type="RefSeq" id="WP_265049385.1">
    <property type="nucleotide sequence ID" value="NZ_CP100390.1"/>
</dbReference>
<accession>A0ABY6N744</accession>
<name>A0ABY6N744_9ALTE</name>
<evidence type="ECO:0000313" key="2">
    <source>
        <dbReference type="Proteomes" id="UP001163739"/>
    </source>
</evidence>
<evidence type="ECO:0000313" key="1">
    <source>
        <dbReference type="EMBL" id="UZE97911.1"/>
    </source>
</evidence>
<organism evidence="1 2">
    <name type="scientific">Alkalimarinus alittae</name>
    <dbReference type="NCBI Taxonomy" id="2961619"/>
    <lineage>
        <taxon>Bacteria</taxon>
        <taxon>Pseudomonadati</taxon>
        <taxon>Pseudomonadota</taxon>
        <taxon>Gammaproteobacteria</taxon>
        <taxon>Alteromonadales</taxon>
        <taxon>Alteromonadaceae</taxon>
        <taxon>Alkalimarinus</taxon>
    </lineage>
</organism>
<dbReference type="EMBL" id="CP100390">
    <property type="protein sequence ID" value="UZE97911.1"/>
    <property type="molecule type" value="Genomic_DNA"/>
</dbReference>
<gene>
    <name evidence="1" type="ORF">NKI27_09315</name>
</gene>
<keyword evidence="2" id="KW-1185">Reference proteome</keyword>
<dbReference type="Proteomes" id="UP001163739">
    <property type="component" value="Chromosome"/>
</dbReference>
<sequence>MIKKTLDSTSRAAHLSVRSADNINIYYLPNALIGFRLKPKTHQPS</sequence>
<protein>
    <submittedName>
        <fullName evidence="1">Uncharacterized protein</fullName>
    </submittedName>
</protein>
<proteinExistence type="predicted"/>
<reference evidence="1" key="1">
    <citation type="submission" date="2022-06" db="EMBL/GenBank/DDBJ databases">
        <title>Alkalimarinus sp. nov., isolated from gut of a Alitta virens.</title>
        <authorList>
            <person name="Yang A.I."/>
            <person name="Shin N.-R."/>
        </authorList>
    </citation>
    <scope>NUCLEOTIDE SEQUENCE</scope>
    <source>
        <strain evidence="1">A2M4</strain>
    </source>
</reference>